<evidence type="ECO:0000256" key="1">
    <source>
        <dbReference type="SAM" id="Phobius"/>
    </source>
</evidence>
<evidence type="ECO:0000313" key="2">
    <source>
        <dbReference type="EMBL" id="JAD17261.1"/>
    </source>
</evidence>
<sequence>MRGTTRTKKLFGIIYIPVIAIFLVALCRLLTQTSMHLESYVHFFLSVPFH</sequence>
<dbReference type="EMBL" id="GBRH01280634">
    <property type="protein sequence ID" value="JAD17261.1"/>
    <property type="molecule type" value="Transcribed_RNA"/>
</dbReference>
<feature type="transmembrane region" description="Helical" evidence="1">
    <location>
        <begin position="12"/>
        <end position="31"/>
    </location>
</feature>
<keyword evidence="1" id="KW-0472">Membrane</keyword>
<proteinExistence type="predicted"/>
<protein>
    <submittedName>
        <fullName evidence="2">Uncharacterized protein</fullName>
    </submittedName>
</protein>
<dbReference type="AlphaFoldDB" id="A0A0A8XTQ9"/>
<reference evidence="2" key="1">
    <citation type="submission" date="2014-09" db="EMBL/GenBank/DDBJ databases">
        <authorList>
            <person name="Magalhaes I.L.F."/>
            <person name="Oliveira U."/>
            <person name="Santos F.R."/>
            <person name="Vidigal T.H.D.A."/>
            <person name="Brescovit A.D."/>
            <person name="Santos A.J."/>
        </authorList>
    </citation>
    <scope>NUCLEOTIDE SEQUENCE</scope>
    <source>
        <tissue evidence="2">Shoot tissue taken approximately 20 cm above the soil surface</tissue>
    </source>
</reference>
<reference evidence="2" key="2">
    <citation type="journal article" date="2015" name="Data Brief">
        <title>Shoot transcriptome of the giant reed, Arundo donax.</title>
        <authorList>
            <person name="Barrero R.A."/>
            <person name="Guerrero F.D."/>
            <person name="Moolhuijzen P."/>
            <person name="Goolsby J.A."/>
            <person name="Tidwell J."/>
            <person name="Bellgard S.E."/>
            <person name="Bellgard M.I."/>
        </authorList>
    </citation>
    <scope>NUCLEOTIDE SEQUENCE</scope>
    <source>
        <tissue evidence="2">Shoot tissue taken approximately 20 cm above the soil surface</tissue>
    </source>
</reference>
<name>A0A0A8XTQ9_ARUDO</name>
<organism evidence="2">
    <name type="scientific">Arundo donax</name>
    <name type="common">Giant reed</name>
    <name type="synonym">Donax arundinaceus</name>
    <dbReference type="NCBI Taxonomy" id="35708"/>
    <lineage>
        <taxon>Eukaryota</taxon>
        <taxon>Viridiplantae</taxon>
        <taxon>Streptophyta</taxon>
        <taxon>Embryophyta</taxon>
        <taxon>Tracheophyta</taxon>
        <taxon>Spermatophyta</taxon>
        <taxon>Magnoliopsida</taxon>
        <taxon>Liliopsida</taxon>
        <taxon>Poales</taxon>
        <taxon>Poaceae</taxon>
        <taxon>PACMAD clade</taxon>
        <taxon>Arundinoideae</taxon>
        <taxon>Arundineae</taxon>
        <taxon>Arundo</taxon>
    </lineage>
</organism>
<keyword evidence="1" id="KW-1133">Transmembrane helix</keyword>
<accession>A0A0A8XTQ9</accession>
<keyword evidence="1" id="KW-0812">Transmembrane</keyword>